<keyword evidence="1" id="KW-0677">Repeat</keyword>
<reference evidence="11" key="1">
    <citation type="submission" date="2023-03" db="EMBL/GenBank/DDBJ databases">
        <title>Massive genome expansion in bonnet fungi (Mycena s.s.) driven by repeated elements and novel gene families across ecological guilds.</title>
        <authorList>
            <consortium name="Lawrence Berkeley National Laboratory"/>
            <person name="Harder C.B."/>
            <person name="Miyauchi S."/>
            <person name="Viragh M."/>
            <person name="Kuo A."/>
            <person name="Thoen E."/>
            <person name="Andreopoulos B."/>
            <person name="Lu D."/>
            <person name="Skrede I."/>
            <person name="Drula E."/>
            <person name="Henrissat B."/>
            <person name="Morin E."/>
            <person name="Kohler A."/>
            <person name="Barry K."/>
            <person name="LaButti K."/>
            <person name="Morin E."/>
            <person name="Salamov A."/>
            <person name="Lipzen A."/>
            <person name="Mereny Z."/>
            <person name="Hegedus B."/>
            <person name="Baldrian P."/>
            <person name="Stursova M."/>
            <person name="Weitz H."/>
            <person name="Taylor A."/>
            <person name="Grigoriev I.V."/>
            <person name="Nagy L.G."/>
            <person name="Martin F."/>
            <person name="Kauserud H."/>
        </authorList>
    </citation>
    <scope>NUCLEOTIDE SEQUENCE</scope>
    <source>
        <strain evidence="11">CBHHK002</strain>
    </source>
</reference>
<dbReference type="GO" id="GO:0004386">
    <property type="term" value="F:helicase activity"/>
    <property type="evidence" value="ECO:0007669"/>
    <property type="project" value="UniProtKB-KW"/>
</dbReference>
<dbReference type="GO" id="GO:0005524">
    <property type="term" value="F:ATP binding"/>
    <property type="evidence" value="ECO:0007669"/>
    <property type="project" value="UniProtKB-KW"/>
</dbReference>
<dbReference type="InterPro" id="IPR000999">
    <property type="entry name" value="RNase_III_dom"/>
</dbReference>
<gene>
    <name evidence="11" type="ORF">DFH08DRAFT_697596</name>
</gene>
<dbReference type="SMART" id="SM00490">
    <property type="entry name" value="HELICc"/>
    <property type="match status" value="1"/>
</dbReference>
<evidence type="ECO:0000256" key="6">
    <source>
        <dbReference type="PROSITE-ProRule" id="PRU00657"/>
    </source>
</evidence>
<comment type="caution">
    <text evidence="11">The sequence shown here is derived from an EMBL/GenBank/DDBJ whole genome shotgun (WGS) entry which is preliminary data.</text>
</comment>
<dbReference type="PROSITE" id="PS51327">
    <property type="entry name" value="DICER_DSRBF"/>
    <property type="match status" value="1"/>
</dbReference>
<keyword evidence="4" id="KW-0347">Helicase</keyword>
<keyword evidence="6" id="KW-0694">RNA-binding</keyword>
<dbReference type="InterPro" id="IPR038248">
    <property type="entry name" value="Dicer_dimer_sf"/>
</dbReference>
<dbReference type="PROSITE" id="PS00517">
    <property type="entry name" value="RNASE_3_1"/>
    <property type="match status" value="1"/>
</dbReference>
<evidence type="ECO:0000259" key="9">
    <source>
        <dbReference type="PROSITE" id="PS51194"/>
    </source>
</evidence>
<dbReference type="GO" id="GO:0003723">
    <property type="term" value="F:RNA binding"/>
    <property type="evidence" value="ECO:0007669"/>
    <property type="project" value="UniProtKB-UniRule"/>
</dbReference>
<proteinExistence type="inferred from homology"/>
<keyword evidence="2" id="KW-0547">Nucleotide-binding</keyword>
<feature type="domain" description="Helicase C-terminal" evidence="9">
    <location>
        <begin position="340"/>
        <end position="518"/>
    </location>
</feature>
<keyword evidence="5" id="KW-0067">ATP-binding</keyword>
<dbReference type="Pfam" id="PF03368">
    <property type="entry name" value="Dicer_dimer"/>
    <property type="match status" value="1"/>
</dbReference>
<evidence type="ECO:0000259" key="10">
    <source>
        <dbReference type="PROSITE" id="PS51327"/>
    </source>
</evidence>
<dbReference type="Pfam" id="PF00270">
    <property type="entry name" value="DEAD"/>
    <property type="match status" value="1"/>
</dbReference>
<name>A0AAD7A439_9AGAR</name>
<feature type="domain" description="Helicase ATP-binding" evidence="8">
    <location>
        <begin position="16"/>
        <end position="191"/>
    </location>
</feature>
<dbReference type="PANTHER" id="PTHR14950">
    <property type="entry name" value="DICER-RELATED"/>
    <property type="match status" value="1"/>
</dbReference>
<feature type="domain" description="RNase III" evidence="7">
    <location>
        <begin position="930"/>
        <end position="1058"/>
    </location>
</feature>
<dbReference type="CDD" id="cd18034">
    <property type="entry name" value="DEXHc_dicer"/>
    <property type="match status" value="1"/>
</dbReference>
<keyword evidence="3" id="KW-0378">Hydrolase</keyword>
<evidence type="ECO:0008006" key="13">
    <source>
        <dbReference type="Google" id="ProtNLM"/>
    </source>
</evidence>
<evidence type="ECO:0000313" key="12">
    <source>
        <dbReference type="Proteomes" id="UP001218218"/>
    </source>
</evidence>
<evidence type="ECO:0000313" key="11">
    <source>
        <dbReference type="EMBL" id="KAJ7349123.1"/>
    </source>
</evidence>
<dbReference type="InterPro" id="IPR011545">
    <property type="entry name" value="DEAD/DEAH_box_helicase_dom"/>
</dbReference>
<dbReference type="Pfam" id="PF00271">
    <property type="entry name" value="Helicase_C"/>
    <property type="match status" value="1"/>
</dbReference>
<dbReference type="SUPFAM" id="SSF52540">
    <property type="entry name" value="P-loop containing nucleoside triphosphate hydrolases"/>
    <property type="match status" value="1"/>
</dbReference>
<dbReference type="Pfam" id="PF00636">
    <property type="entry name" value="Ribonuclease_3"/>
    <property type="match status" value="2"/>
</dbReference>
<dbReference type="Gene3D" id="1.10.1520.10">
    <property type="entry name" value="Ribonuclease III domain"/>
    <property type="match status" value="2"/>
</dbReference>
<dbReference type="CDD" id="cd00593">
    <property type="entry name" value="RIBOc"/>
    <property type="match status" value="2"/>
</dbReference>
<dbReference type="GO" id="GO:0005634">
    <property type="term" value="C:nucleus"/>
    <property type="evidence" value="ECO:0007669"/>
    <property type="project" value="TreeGrafter"/>
</dbReference>
<dbReference type="InterPro" id="IPR036389">
    <property type="entry name" value="RNase_III_sf"/>
</dbReference>
<dbReference type="Gene3D" id="3.40.50.300">
    <property type="entry name" value="P-loop containing nucleotide triphosphate hydrolases"/>
    <property type="match status" value="2"/>
</dbReference>
<feature type="domain" description="Dicer dsRNA-binding fold" evidence="10">
    <location>
        <begin position="537"/>
        <end position="627"/>
    </location>
</feature>
<dbReference type="Proteomes" id="UP001218218">
    <property type="component" value="Unassembled WGS sequence"/>
</dbReference>
<sequence length="1366" mass="152914">MTTSIDISPRHYQEEVLELAQKSNTIAALDTGAGKTFIGLLLLKWVSAVKQGAKSIFFVPKVALVEQQGQFIASNSLLRVLRLHGALEIDLADRKGWIKKFENHDVFVMTPQIFLNLITHSLWAIDKAGIALMIFDECHHARKNHPYNGIMREYFEIASPQLRPKIFGMTASPVYNIKDATGSLAALERNLDSKVVTVQNHTEELAVHAPKVSEIIEQYASAPEEYDLPSPTLWMCLGVFKTTFSNLNIGWDDIERRYATTLLNLGPHGSSLYLWLEINHRVSQFHEIGGLSEDSYPPEASSSQSLLAELVHIQDILAAFDHISGSLPVCLEWCSPKIRTLVDILLSHASQTSQCIIFVEQRQVAVCLARMLPCIPVLRDVVRCAELVGQGDGTDGVSKNLGHTIQNTLQLFREGRINLIIATAVAEEGLDLPACDLVIRFDALQHMIGYVQSRGRARSKASTFVVMVEENDSVQLARYKAFSEMDPELKAMYQSRPGDPMDTENHMDEDEVHPTDLANRERYVVPSTNAVLSYDNAVNLLNRLCALITHDAFTSSHCPKYSGDFQAVVQLPSNLGLPPQDLRYQGPEKLSKKEAQRAVAFRAVKRLHELDVFDQYLLPVPSARKGREENDGTPLLDVDQIPITMCVSVKDPWTTDYSQRLWIHPIFIENRRVAGLVTGTELYPVELNCGQSRVRTGAAELVSLDERYQREMMYLFTKECIWYRITRTPLQHPSRLYLVPIADTGQPDFPAMQRFLASSRGNANWEGIDETDYGRLMVVNVNLTGHTYLLRQVRSDLSPSSVPPDGSPEAGFPNYHDYWVHKWTGKPGSRKRPPCIPDSGPLLELSLYPRSTAACAYPLDSKPFTATGSPAPTTTPCHVLFPRDCCRWVDISEDVREALGILPALYHRMTDIYRVRRARVSLSLPPILDDLLVEAFTLPSANAGYSNQRLETLGDAVLQLCTTVHLFNRYPNRHEGQLSLLRQNSVCNRFLLSRAKEIGLETFLTCETQGARPWRESIQRPVLDDFLQTSRCISREFPKRSLQDCMEATLGASFVTGGIDMSLHTGRALGLDFGGPMPWNIRYRMPEALSVPTMFLELEETLGYSFRSGKLLLEALTHPSFDNQTTSSYQRLEFLGDAILDLAVIDYMYRKFPDADSDQLAWPRTKAICASALAFVAVRCLKLHHLMLVNNVELSIEIQRCVPQLQACSGEEIVQRGWRYDPPKALSDVFESVVGAILVDSNYNYERTVSMVEFVMQDVLDALTPSLRRDPISELMEWAGISGCISSKHIVFKFCRKVAPLLKGGQYSVTTTVHGVAVAGPIFSASAFVAKQLAAEQALPVLADSANAKSLTRLCDCPHRRDSKSV</sequence>
<dbReference type="EMBL" id="JARIHO010000016">
    <property type="protein sequence ID" value="KAJ7349123.1"/>
    <property type="molecule type" value="Genomic_DNA"/>
</dbReference>
<dbReference type="PROSITE" id="PS51192">
    <property type="entry name" value="HELICASE_ATP_BIND_1"/>
    <property type="match status" value="1"/>
</dbReference>
<accession>A0AAD7A439</accession>
<evidence type="ECO:0000256" key="1">
    <source>
        <dbReference type="ARBA" id="ARBA00022737"/>
    </source>
</evidence>
<evidence type="ECO:0000256" key="2">
    <source>
        <dbReference type="ARBA" id="ARBA00022741"/>
    </source>
</evidence>
<dbReference type="InterPro" id="IPR014001">
    <property type="entry name" value="Helicase_ATP-bd"/>
</dbReference>
<dbReference type="PANTHER" id="PTHR14950:SF37">
    <property type="entry name" value="ENDORIBONUCLEASE DICER"/>
    <property type="match status" value="1"/>
</dbReference>
<dbReference type="SUPFAM" id="SSF69065">
    <property type="entry name" value="RNase III domain-like"/>
    <property type="match status" value="2"/>
</dbReference>
<evidence type="ECO:0000256" key="3">
    <source>
        <dbReference type="ARBA" id="ARBA00022801"/>
    </source>
</evidence>
<dbReference type="GO" id="GO:0005737">
    <property type="term" value="C:cytoplasm"/>
    <property type="evidence" value="ECO:0007669"/>
    <property type="project" value="TreeGrafter"/>
</dbReference>
<evidence type="ECO:0000256" key="5">
    <source>
        <dbReference type="ARBA" id="ARBA00022840"/>
    </source>
</evidence>
<dbReference type="SMART" id="SM00487">
    <property type="entry name" value="DEXDc"/>
    <property type="match status" value="1"/>
</dbReference>
<dbReference type="PROSITE" id="PS51194">
    <property type="entry name" value="HELICASE_CTER"/>
    <property type="match status" value="1"/>
</dbReference>
<evidence type="ECO:0000256" key="4">
    <source>
        <dbReference type="ARBA" id="ARBA00022806"/>
    </source>
</evidence>
<dbReference type="InterPro" id="IPR005034">
    <property type="entry name" value="Dicer_dimerisation"/>
</dbReference>
<feature type="domain" description="RNase III" evidence="7">
    <location>
        <begin position="1095"/>
        <end position="1242"/>
    </location>
</feature>
<evidence type="ECO:0000259" key="8">
    <source>
        <dbReference type="PROSITE" id="PS51192"/>
    </source>
</evidence>
<dbReference type="Gene3D" id="3.30.160.380">
    <property type="entry name" value="Dicer dimerisation domain"/>
    <property type="match status" value="1"/>
</dbReference>
<protein>
    <recommendedName>
        <fullName evidence="13">Dicer-like protein 1</fullName>
    </recommendedName>
</protein>
<dbReference type="GO" id="GO:0004525">
    <property type="term" value="F:ribonuclease III activity"/>
    <property type="evidence" value="ECO:0007669"/>
    <property type="project" value="InterPro"/>
</dbReference>
<dbReference type="InterPro" id="IPR027417">
    <property type="entry name" value="P-loop_NTPase"/>
</dbReference>
<keyword evidence="12" id="KW-1185">Reference proteome</keyword>
<organism evidence="11 12">
    <name type="scientific">Mycena albidolilacea</name>
    <dbReference type="NCBI Taxonomy" id="1033008"/>
    <lineage>
        <taxon>Eukaryota</taxon>
        <taxon>Fungi</taxon>
        <taxon>Dikarya</taxon>
        <taxon>Basidiomycota</taxon>
        <taxon>Agaricomycotina</taxon>
        <taxon>Agaricomycetes</taxon>
        <taxon>Agaricomycetidae</taxon>
        <taxon>Agaricales</taxon>
        <taxon>Marasmiineae</taxon>
        <taxon>Mycenaceae</taxon>
        <taxon>Mycena</taxon>
    </lineage>
</organism>
<dbReference type="SMART" id="SM00535">
    <property type="entry name" value="RIBOc"/>
    <property type="match status" value="2"/>
</dbReference>
<dbReference type="SUPFAM" id="SSF54768">
    <property type="entry name" value="dsRNA-binding domain-like"/>
    <property type="match status" value="1"/>
</dbReference>
<comment type="similarity">
    <text evidence="6">Belongs to the helicase family. Dicer subfamily.</text>
</comment>
<dbReference type="PROSITE" id="PS50142">
    <property type="entry name" value="RNASE_3_2"/>
    <property type="match status" value="2"/>
</dbReference>
<dbReference type="InterPro" id="IPR001650">
    <property type="entry name" value="Helicase_C-like"/>
</dbReference>
<dbReference type="GO" id="GO:0030422">
    <property type="term" value="P:siRNA processing"/>
    <property type="evidence" value="ECO:0007669"/>
    <property type="project" value="TreeGrafter"/>
</dbReference>
<evidence type="ECO:0000259" key="7">
    <source>
        <dbReference type="PROSITE" id="PS50142"/>
    </source>
</evidence>